<protein>
    <submittedName>
        <fullName evidence="1">Uncharacterized protein</fullName>
    </submittedName>
</protein>
<organism evidence="1">
    <name type="scientific">Oikopleura dioica</name>
    <name type="common">Tunicate</name>
    <dbReference type="NCBI Taxonomy" id="34765"/>
    <lineage>
        <taxon>Eukaryota</taxon>
        <taxon>Metazoa</taxon>
        <taxon>Chordata</taxon>
        <taxon>Tunicata</taxon>
        <taxon>Appendicularia</taxon>
        <taxon>Copelata</taxon>
        <taxon>Oikopleuridae</taxon>
        <taxon>Oikopleura</taxon>
    </lineage>
</organism>
<reference evidence="1" key="1">
    <citation type="journal article" date="2010" name="Science">
        <title>Plasticity of animal genome architecture unmasked by rapid evolution of a pelagic tunicate.</title>
        <authorList>
            <person name="Denoeud F."/>
            <person name="Henriet S."/>
            <person name="Mungpakdee S."/>
            <person name="Aury J.M."/>
            <person name="Da Silva C."/>
            <person name="Brinkmann H."/>
            <person name="Mikhaleva J."/>
            <person name="Olsen L.C."/>
            <person name="Jubin C."/>
            <person name="Canestro C."/>
            <person name="Bouquet J.M."/>
            <person name="Danks G."/>
            <person name="Poulain J."/>
            <person name="Campsteijn C."/>
            <person name="Adamski M."/>
            <person name="Cross I."/>
            <person name="Yadetie F."/>
            <person name="Muffato M."/>
            <person name="Louis A."/>
            <person name="Butcher S."/>
            <person name="Tsagkogeorga G."/>
            <person name="Konrad A."/>
            <person name="Singh S."/>
            <person name="Jensen M.F."/>
            <person name="Cong E.H."/>
            <person name="Eikeseth-Otteraa H."/>
            <person name="Noel B."/>
            <person name="Anthouard V."/>
            <person name="Porcel B.M."/>
            <person name="Kachouri-Lafond R."/>
            <person name="Nishino A."/>
            <person name="Ugolini M."/>
            <person name="Chourrout P."/>
            <person name="Nishida H."/>
            <person name="Aasland R."/>
            <person name="Huzurbazar S."/>
            <person name="Westhof E."/>
            <person name="Delsuc F."/>
            <person name="Lehrach H."/>
            <person name="Reinhardt R."/>
            <person name="Weissenbach J."/>
            <person name="Roy S.W."/>
            <person name="Artiguenave F."/>
            <person name="Postlethwait J.H."/>
            <person name="Manak J.R."/>
            <person name="Thompson E.M."/>
            <person name="Jaillon O."/>
            <person name="Du Pasquier L."/>
            <person name="Boudinot P."/>
            <person name="Liberles D.A."/>
            <person name="Volff J.N."/>
            <person name="Philippe H."/>
            <person name="Lenhard B."/>
            <person name="Roest Crollius H."/>
            <person name="Wincker P."/>
            <person name="Chourrout D."/>
        </authorList>
    </citation>
    <scope>NUCLEOTIDE SEQUENCE [LARGE SCALE GENOMIC DNA]</scope>
</reference>
<dbReference type="AlphaFoldDB" id="E4Y6M8"/>
<gene>
    <name evidence="1" type="ORF">GSOID_T00025175001</name>
</gene>
<dbReference type="Proteomes" id="UP000011014">
    <property type="component" value="Unassembled WGS sequence"/>
</dbReference>
<sequence>MMIANEKLRLKIDHLTPGVGAMYIFFGMDKAVGDLPKRNWWCYNTKEYDFDRTVDEFMDLETTDFLAMVQSHLNLFLRRISPKN</sequence>
<evidence type="ECO:0000313" key="1">
    <source>
        <dbReference type="EMBL" id="CBY31278.1"/>
    </source>
</evidence>
<proteinExistence type="predicted"/>
<accession>E4Y6M8</accession>
<name>E4Y6M8_OIKDI</name>
<dbReference type="EMBL" id="FN654298">
    <property type="protein sequence ID" value="CBY31278.1"/>
    <property type="molecule type" value="Genomic_DNA"/>
</dbReference>